<name>A0A0V8QAE1_9FIRM</name>
<dbReference type="AlphaFoldDB" id="A0A0V8QAE1"/>
<evidence type="ECO:0000313" key="1">
    <source>
        <dbReference type="EMBL" id="KSV57541.1"/>
    </source>
</evidence>
<protein>
    <submittedName>
        <fullName evidence="1">Uncharacterized protein</fullName>
    </submittedName>
</protein>
<proteinExistence type="predicted"/>
<accession>A0A0V8QAE1</accession>
<sequence>MSKKIEEKENSLRKKYDELAAESMKVKAELEVIYDRIKKDIEPEEAKEILARIDAKKEELSLSVAWIKEYIEGYKELQYQILKKDLEDFEEISNYHIKVELDEKGIASIEPVVQGLVVDLIKKGNEADQNKVVTSKSLPEGTSQVSMLQEMRNSGVGNYFVRVRKDQKVFVLLKDFEVASNVQEVKKLESNFEHLRLEGKDFQVKENSKNIRIDFDKGTIEWDEVEHADFYDVYGEFSFPSITSYMGKYYLNPTNSSDHHDISNIENENTYSSLGMKDEYRSVRTWEQTGNRQLCTGNLTETKLALKELIICWSDYSDSLEKALADMGAIKIRIVPRSVDGLYISDLKSVYNGNELKGENIFITDFKVKAYLSKFLGLDFPLEP</sequence>
<reference evidence="1 2" key="1">
    <citation type="submission" date="2015-11" db="EMBL/GenBank/DDBJ databases">
        <title>Butyribacter intestini gen. nov., sp. nov., a butyric acid-producing bacterium of the family Lachnospiraceae isolated from the human faeces.</title>
        <authorList>
            <person name="Zou Y."/>
            <person name="Xue W."/>
            <person name="Luo G."/>
            <person name="Lv M."/>
        </authorList>
    </citation>
    <scope>NUCLEOTIDE SEQUENCE [LARGE SCALE GENOMIC DNA]</scope>
    <source>
        <strain evidence="1 2">ACET-33324</strain>
    </source>
</reference>
<dbReference type="Proteomes" id="UP000054874">
    <property type="component" value="Unassembled WGS sequence"/>
</dbReference>
<gene>
    <name evidence="1" type="ORF">ASU35_16050</name>
</gene>
<comment type="caution">
    <text evidence="1">The sequence shown here is derived from an EMBL/GenBank/DDBJ whole genome shotgun (WGS) entry which is preliminary data.</text>
</comment>
<dbReference type="EMBL" id="LNAM01000215">
    <property type="protein sequence ID" value="KSV57541.1"/>
    <property type="molecule type" value="Genomic_DNA"/>
</dbReference>
<organism evidence="1 2">
    <name type="scientific">Acetivibrio ethanolgignens</name>
    <dbReference type="NCBI Taxonomy" id="290052"/>
    <lineage>
        <taxon>Bacteria</taxon>
        <taxon>Bacillati</taxon>
        <taxon>Bacillota</taxon>
        <taxon>Clostridia</taxon>
        <taxon>Eubacteriales</taxon>
        <taxon>Oscillospiraceae</taxon>
        <taxon>Acetivibrio</taxon>
    </lineage>
</organism>
<keyword evidence="2" id="KW-1185">Reference proteome</keyword>
<dbReference type="STRING" id="290052.ASU35_16050"/>
<evidence type="ECO:0000313" key="2">
    <source>
        <dbReference type="Proteomes" id="UP000054874"/>
    </source>
</evidence>